<feature type="domain" description="Glucose-methanol-choline oxidoreductase N-terminal" evidence="4">
    <location>
        <begin position="327"/>
        <end position="341"/>
    </location>
</feature>
<dbReference type="Gene3D" id="3.30.560.10">
    <property type="entry name" value="Glucose Oxidase, domain 3"/>
    <property type="match status" value="1"/>
</dbReference>
<dbReference type="Gene3D" id="3.50.50.60">
    <property type="entry name" value="FAD/NAD(P)-binding domain"/>
    <property type="match status" value="1"/>
</dbReference>
<evidence type="ECO:0000256" key="1">
    <source>
        <dbReference type="ARBA" id="ARBA00010790"/>
    </source>
</evidence>
<dbReference type="GO" id="GO:0016614">
    <property type="term" value="F:oxidoreductase activity, acting on CH-OH group of donors"/>
    <property type="evidence" value="ECO:0007669"/>
    <property type="project" value="InterPro"/>
</dbReference>
<dbReference type="GO" id="GO:0050660">
    <property type="term" value="F:flavin adenine dinucleotide binding"/>
    <property type="evidence" value="ECO:0007669"/>
    <property type="project" value="InterPro"/>
</dbReference>
<evidence type="ECO:0000313" key="6">
    <source>
        <dbReference type="Proteomes" id="UP001153636"/>
    </source>
</evidence>
<proteinExistence type="inferred from homology"/>
<evidence type="ECO:0000256" key="2">
    <source>
        <dbReference type="PIRSR" id="PIRSR000137-2"/>
    </source>
</evidence>
<dbReference type="OrthoDB" id="269227at2759"/>
<keyword evidence="6" id="KW-1185">Reference proteome</keyword>
<dbReference type="InterPro" id="IPR000172">
    <property type="entry name" value="GMC_OxRdtase_N"/>
</dbReference>
<keyword evidence="3" id="KW-0732">Signal</keyword>
<dbReference type="InterPro" id="IPR012132">
    <property type="entry name" value="GMC_OxRdtase"/>
</dbReference>
<feature type="binding site" evidence="2">
    <location>
        <position position="290"/>
    </location>
    <ligand>
        <name>FAD</name>
        <dbReference type="ChEBI" id="CHEBI:57692"/>
    </ligand>
</feature>
<comment type="similarity">
    <text evidence="1">Belongs to the GMC oxidoreductase family.</text>
</comment>
<sequence>MTNSKLLKIILASLFLIKLVYSQDTAEIDRLEKLINTGTKAAEDYILPTDARQYQATDNNVQEYGTFDFVIVGGGSSGSVLARRLSDIGDWNILVIEAGEFSDNGFIQFPRFFAHHKFSDYNWGYKTVPQTTASLAAVNRTANIYLGKGVGGTSLIQQVIYSRGHPENYNNWAKITSDPSWSYKNVLKYFKKSEKFNWTNPQAPVDMNYHSTKGEFHVQHRTPTYYLNDVFLNANKELGYDITDYNGASTSGASILQLNTRNGAREDTGTAFVKPVLNSFNLKVLTKSFVTKIEIDKLTKIAKSVIFTRNGKTYRAIVKKEVILAAGAIGSPKILMLSGIGPKDHLENLGIDVIKDLDVGSELKDHASAGGLVFTTNVTRPVDTFRQWLEDYVKGQGDLTGVSRAQALGFYPRNSINTKGVPIISVNTDIALRSKMVQKYLDFTTETIDAYWGTNNNAVSFVVKLLDPKSCGTLRLKSKNPFEYPLINPKFLSDPENSDIEELYKGIQLIFKLSQTVPYRSIDLKYLGEPVPACKQLEFKSKDYWYCFLRQVTISGYDPSGTCPMGSSPCEGGVVDSKLRVFGIKGVRVGDASVFPSPIAGNSVTASIMVGEKLADSLLAEYFFY</sequence>
<feature type="chain" id="PRO_5040423334" description="Glucose-methanol-choline oxidoreductase N-terminal domain-containing protein" evidence="3">
    <location>
        <begin position="23"/>
        <end position="625"/>
    </location>
</feature>
<keyword evidence="2" id="KW-0274">FAD</keyword>
<evidence type="ECO:0000313" key="5">
    <source>
        <dbReference type="EMBL" id="CAH1115139.1"/>
    </source>
</evidence>
<feature type="binding site" evidence="2">
    <location>
        <position position="153"/>
    </location>
    <ligand>
        <name>FAD</name>
        <dbReference type="ChEBI" id="CHEBI:57692"/>
    </ligand>
</feature>
<dbReference type="PANTHER" id="PTHR11552">
    <property type="entry name" value="GLUCOSE-METHANOL-CHOLINE GMC OXIDOREDUCTASE"/>
    <property type="match status" value="1"/>
</dbReference>
<dbReference type="Pfam" id="PF05199">
    <property type="entry name" value="GMC_oxred_C"/>
    <property type="match status" value="1"/>
</dbReference>
<dbReference type="Proteomes" id="UP001153636">
    <property type="component" value="Chromosome 9"/>
</dbReference>
<dbReference type="SUPFAM" id="SSF54373">
    <property type="entry name" value="FAD-linked reductases, C-terminal domain"/>
    <property type="match status" value="1"/>
</dbReference>
<dbReference type="PIRSF" id="PIRSF000137">
    <property type="entry name" value="Alcohol_oxidase"/>
    <property type="match status" value="1"/>
</dbReference>
<evidence type="ECO:0000259" key="4">
    <source>
        <dbReference type="PROSITE" id="PS00624"/>
    </source>
</evidence>
<dbReference type="InterPro" id="IPR036188">
    <property type="entry name" value="FAD/NAD-bd_sf"/>
</dbReference>
<accession>A0A9P0DB47</accession>
<dbReference type="PANTHER" id="PTHR11552:SF158">
    <property type="entry name" value="GH23626P-RELATED"/>
    <property type="match status" value="1"/>
</dbReference>
<reference evidence="5" key="1">
    <citation type="submission" date="2022-01" db="EMBL/GenBank/DDBJ databases">
        <authorList>
            <person name="King R."/>
        </authorList>
    </citation>
    <scope>NUCLEOTIDE SEQUENCE</scope>
</reference>
<keyword evidence="2" id="KW-0285">Flavoprotein</keyword>
<organism evidence="5 6">
    <name type="scientific">Psylliodes chrysocephalus</name>
    <dbReference type="NCBI Taxonomy" id="3402493"/>
    <lineage>
        <taxon>Eukaryota</taxon>
        <taxon>Metazoa</taxon>
        <taxon>Ecdysozoa</taxon>
        <taxon>Arthropoda</taxon>
        <taxon>Hexapoda</taxon>
        <taxon>Insecta</taxon>
        <taxon>Pterygota</taxon>
        <taxon>Neoptera</taxon>
        <taxon>Endopterygota</taxon>
        <taxon>Coleoptera</taxon>
        <taxon>Polyphaga</taxon>
        <taxon>Cucujiformia</taxon>
        <taxon>Chrysomeloidea</taxon>
        <taxon>Chrysomelidae</taxon>
        <taxon>Galerucinae</taxon>
        <taxon>Alticini</taxon>
        <taxon>Psylliodes</taxon>
    </lineage>
</organism>
<dbReference type="EMBL" id="OV651821">
    <property type="protein sequence ID" value="CAH1115139.1"/>
    <property type="molecule type" value="Genomic_DNA"/>
</dbReference>
<dbReference type="InterPro" id="IPR007867">
    <property type="entry name" value="GMC_OxRtase_C"/>
</dbReference>
<evidence type="ECO:0000256" key="3">
    <source>
        <dbReference type="SAM" id="SignalP"/>
    </source>
</evidence>
<dbReference type="PROSITE" id="PS00624">
    <property type="entry name" value="GMC_OXRED_2"/>
    <property type="match status" value="1"/>
</dbReference>
<dbReference type="AlphaFoldDB" id="A0A9P0DB47"/>
<gene>
    <name evidence="5" type="ORF">PSYICH_LOCUS15118</name>
</gene>
<feature type="signal peptide" evidence="3">
    <location>
        <begin position="1"/>
        <end position="22"/>
    </location>
</feature>
<protein>
    <recommendedName>
        <fullName evidence="4">Glucose-methanol-choline oxidoreductase N-terminal domain-containing protein</fullName>
    </recommendedName>
</protein>
<dbReference type="Pfam" id="PF00732">
    <property type="entry name" value="GMC_oxred_N"/>
    <property type="match status" value="1"/>
</dbReference>
<name>A0A9P0DB47_9CUCU</name>
<comment type="cofactor">
    <cofactor evidence="2">
        <name>FAD</name>
        <dbReference type="ChEBI" id="CHEBI:57692"/>
    </cofactor>
</comment>
<dbReference type="SUPFAM" id="SSF51905">
    <property type="entry name" value="FAD/NAD(P)-binding domain"/>
    <property type="match status" value="1"/>
</dbReference>